<feature type="region of interest" description="Disordered" evidence="2">
    <location>
        <begin position="580"/>
        <end position="859"/>
    </location>
</feature>
<feature type="compositionally biased region" description="Basic and acidic residues" evidence="2">
    <location>
        <begin position="171"/>
        <end position="183"/>
    </location>
</feature>
<dbReference type="Proteomes" id="UP001488838">
    <property type="component" value="Unassembled WGS sequence"/>
</dbReference>
<feature type="domain" description="G protein-regulated inducer of neurite outgrowth C-terminal" evidence="3">
    <location>
        <begin position="841"/>
        <end position="975"/>
    </location>
</feature>
<dbReference type="Pfam" id="PF15235">
    <property type="entry name" value="GRIN_C"/>
    <property type="match status" value="1"/>
</dbReference>
<name>A0AAW0HGR4_MYOGA</name>
<dbReference type="AlphaFoldDB" id="A0AAW0HGR4"/>
<comment type="caution">
    <text evidence="4">The sequence shown here is derived from an EMBL/GenBank/DDBJ whole genome shotgun (WGS) entry which is preliminary data.</text>
</comment>
<feature type="region of interest" description="Disordered" evidence="2">
    <location>
        <begin position="344"/>
        <end position="556"/>
    </location>
</feature>
<dbReference type="EMBL" id="JBBHLL010000497">
    <property type="protein sequence ID" value="KAK7801566.1"/>
    <property type="molecule type" value="Genomic_DNA"/>
</dbReference>
<dbReference type="PANTHER" id="PTHR15718">
    <property type="entry name" value="G PROTEIN-REGULATED INDUCER OF NEURITE OUTGROWTH C-TERMINAL DOMAIN-CONTAINING PROTEIN"/>
    <property type="match status" value="1"/>
</dbReference>
<feature type="compositionally biased region" description="Polar residues" evidence="2">
    <location>
        <begin position="512"/>
        <end position="542"/>
    </location>
</feature>
<feature type="compositionally biased region" description="Low complexity" evidence="2">
    <location>
        <begin position="89"/>
        <end position="98"/>
    </location>
</feature>
<feature type="compositionally biased region" description="Polar residues" evidence="2">
    <location>
        <begin position="459"/>
        <end position="488"/>
    </location>
</feature>
<keyword evidence="5" id="KW-1185">Reference proteome</keyword>
<reference evidence="4 5" key="1">
    <citation type="journal article" date="2023" name="bioRxiv">
        <title>Conserved and derived expression patterns and positive selection on dental genes reveal complex evolutionary context of ever-growing rodent molars.</title>
        <authorList>
            <person name="Calamari Z.T."/>
            <person name="Song A."/>
            <person name="Cohen E."/>
            <person name="Akter M."/>
            <person name="Roy R.D."/>
            <person name="Hallikas O."/>
            <person name="Christensen M.M."/>
            <person name="Li P."/>
            <person name="Marangoni P."/>
            <person name="Jernvall J."/>
            <person name="Klein O.D."/>
        </authorList>
    </citation>
    <scope>NUCLEOTIDE SEQUENCE [LARGE SCALE GENOMIC DNA]</scope>
    <source>
        <strain evidence="4">V071</strain>
    </source>
</reference>
<protein>
    <recommendedName>
        <fullName evidence="3">G protein-regulated inducer of neurite outgrowth C-terminal domain-containing protein</fullName>
    </recommendedName>
</protein>
<evidence type="ECO:0000313" key="5">
    <source>
        <dbReference type="Proteomes" id="UP001488838"/>
    </source>
</evidence>
<dbReference type="PANTHER" id="PTHR15718:SF7">
    <property type="entry name" value="G PROTEIN-REGULATED INDUCER OF NEURITE OUTGROWTH 1"/>
    <property type="match status" value="1"/>
</dbReference>
<dbReference type="GO" id="GO:0005886">
    <property type="term" value="C:plasma membrane"/>
    <property type="evidence" value="ECO:0007669"/>
    <property type="project" value="TreeGrafter"/>
</dbReference>
<evidence type="ECO:0000313" key="4">
    <source>
        <dbReference type="EMBL" id="KAK7801566.1"/>
    </source>
</evidence>
<dbReference type="InterPro" id="IPR032745">
    <property type="entry name" value="GRIN_C"/>
</dbReference>
<evidence type="ECO:0000256" key="1">
    <source>
        <dbReference type="ARBA" id="ARBA00002358"/>
    </source>
</evidence>
<sequence length="978" mass="99223">MPGAGRPADRGQRGVGSARQRGREHRGGLRGGNQSCEEPARDGSLGTGGPVMRDCCSSPKAIPAPPKHTLDQSLGMDSRHSGPSGAGEGASCSESPAGNLACSSPPCNPLPETVRGHGALISGASETALFGKPEPVPSAEAAPMSPENRNPVFLEKMDSNSLKQADSTPTGREEAGSLRKEESVLMGKAEPAICGKGEPGTVGRMDCATPRKEDSGSLGRVDPMCFSMVDTASPGGEDPVSVRKGEPISSGKVEPRKEDPTYSRREHPGSTGKGDLVSLGKKDMDPPEKADPASTKKADPGFSGKITPGSSSKTELVSSGTVTPGTKKVNPVCLGMADPAAVGNTETLSSAKEDPPRFLGNVDPPSSGEGGPVSTRIIEAVSAGQPGGVLPAKTDLASVNSPGPSGSADPVSLRNAELVSPVKPELLSSGQAERVSLVKTETLSSGREETKSSRRADHTTVTGNIQTSQKGNPESSGKTDPVSSSSGDVKSLGTLGSLSAAKAETATEGKGDSQSLEKASPTASEKAGSLTSGKVGSASQGKAETVLSEEADSTTLGKVVPMASGKLAMVSPGKVDLMALERAEGNPEAKAPEKRNPVNSTRASGSAEPKSGVKVVTQLPGATSPGKVEVPTLQKEQPQVSGKMDPPGKVDPPASVEPVSLGKADSASPSPRKADSQTSAETAPLPVEKAKSPVRPSDGTACSSVQPLGDARSSGVLPEPAPCASTSQKDLAAATAQKSPRAEGAAPPPGPRTRDNFTKAPSWDAGAPPPREDAGTQAGTQSCVSVAVSPMSPQDGAAGPAFSFQAAPRAPSPSPGPPSRRDAGLQVSLGAAETRSVATGPMTPQTAAPPTAPPAFPEVRVRPGSVLAAAMAPQEAAEPVRDVSWDEKGMTWEVYGASMEVEVLGMAIQKHLERQIEEHGRQGAPAPPPAVRAGPGRAGSVRTAPAEGAAKRPPGLFRALLQSVRRPRCCSRAGPTAE</sequence>
<comment type="function">
    <text evidence="1">May be involved in neurite outgrowth.</text>
</comment>
<evidence type="ECO:0000259" key="3">
    <source>
        <dbReference type="Pfam" id="PF15235"/>
    </source>
</evidence>
<evidence type="ECO:0000256" key="2">
    <source>
        <dbReference type="SAM" id="MobiDB-lite"/>
    </source>
</evidence>
<feature type="compositionally biased region" description="Basic and acidic residues" evidence="2">
    <location>
        <begin position="580"/>
        <end position="596"/>
    </location>
</feature>
<feature type="compositionally biased region" description="Polar residues" evidence="2">
    <location>
        <begin position="159"/>
        <end position="170"/>
    </location>
</feature>
<feature type="region of interest" description="Disordered" evidence="2">
    <location>
        <begin position="915"/>
        <end position="957"/>
    </location>
</feature>
<feature type="compositionally biased region" description="Basic and acidic residues" evidence="2">
    <location>
        <begin position="253"/>
        <end position="268"/>
    </location>
</feature>
<proteinExistence type="predicted"/>
<feature type="compositionally biased region" description="Polar residues" evidence="2">
    <location>
        <begin position="308"/>
        <end position="324"/>
    </location>
</feature>
<accession>A0AAW0HGR4</accession>
<dbReference type="GO" id="GO:0031175">
    <property type="term" value="P:neuron projection development"/>
    <property type="evidence" value="ECO:0007669"/>
    <property type="project" value="TreeGrafter"/>
</dbReference>
<feature type="compositionally biased region" description="Low complexity" evidence="2">
    <location>
        <begin position="838"/>
        <end position="849"/>
    </location>
</feature>
<organism evidence="4 5">
    <name type="scientific">Myodes glareolus</name>
    <name type="common">Bank vole</name>
    <name type="synonym">Clethrionomys glareolus</name>
    <dbReference type="NCBI Taxonomy" id="447135"/>
    <lineage>
        <taxon>Eukaryota</taxon>
        <taxon>Metazoa</taxon>
        <taxon>Chordata</taxon>
        <taxon>Craniata</taxon>
        <taxon>Vertebrata</taxon>
        <taxon>Euteleostomi</taxon>
        <taxon>Mammalia</taxon>
        <taxon>Eutheria</taxon>
        <taxon>Euarchontoglires</taxon>
        <taxon>Glires</taxon>
        <taxon>Rodentia</taxon>
        <taxon>Myomorpha</taxon>
        <taxon>Muroidea</taxon>
        <taxon>Cricetidae</taxon>
        <taxon>Arvicolinae</taxon>
        <taxon>Myodes</taxon>
    </lineage>
</organism>
<feature type="compositionally biased region" description="Basic and acidic residues" evidence="2">
    <location>
        <begin position="446"/>
        <end position="458"/>
    </location>
</feature>
<feature type="compositionally biased region" description="Basic and acidic residues" evidence="2">
    <location>
        <begin position="280"/>
        <end position="299"/>
    </location>
</feature>
<feature type="region of interest" description="Disordered" evidence="2">
    <location>
        <begin position="1"/>
        <end position="331"/>
    </location>
</feature>
<dbReference type="InterPro" id="IPR026646">
    <property type="entry name" value="GPRIN2-like/GPRIN3"/>
</dbReference>
<gene>
    <name evidence="4" type="ORF">U0070_006711</name>
</gene>